<protein>
    <submittedName>
        <fullName evidence="3">Pimeloyl-ACP methyl ester carboxylesterase</fullName>
    </submittedName>
</protein>
<reference evidence="3 4" key="1">
    <citation type="submission" date="2016-10" db="EMBL/GenBank/DDBJ databases">
        <authorList>
            <person name="de Groot N.N."/>
        </authorList>
    </citation>
    <scope>NUCLEOTIDE SEQUENCE [LARGE SCALE GENOMIC DNA]</scope>
    <source>
        <strain evidence="3 4">DSM 527</strain>
    </source>
</reference>
<evidence type="ECO:0000313" key="4">
    <source>
        <dbReference type="Proteomes" id="UP000199045"/>
    </source>
</evidence>
<dbReference type="PANTHER" id="PTHR43433">
    <property type="entry name" value="HYDROLASE, ALPHA/BETA FOLD FAMILY PROTEIN"/>
    <property type="match status" value="1"/>
</dbReference>
<dbReference type="InterPro" id="IPR050471">
    <property type="entry name" value="AB_hydrolase"/>
</dbReference>
<feature type="chain" id="PRO_5011460855" evidence="1">
    <location>
        <begin position="22"/>
        <end position="278"/>
    </location>
</feature>
<dbReference type="STRING" id="104663.SAMN04488121_102207"/>
<proteinExistence type="predicted"/>
<dbReference type="AlphaFoldDB" id="A0A1G7LW28"/>
<dbReference type="InterPro" id="IPR000073">
    <property type="entry name" value="AB_hydrolase_1"/>
</dbReference>
<dbReference type="Pfam" id="PF00561">
    <property type="entry name" value="Abhydrolase_1"/>
    <property type="match status" value="1"/>
</dbReference>
<dbReference type="Proteomes" id="UP000199045">
    <property type="component" value="Unassembled WGS sequence"/>
</dbReference>
<accession>A0A1G7LW28</accession>
<sequence length="278" mass="30739">MQIRSLILLFLVMTTHLQMNAQHETGHYATVNGLKMYYEIHGKGMPLVLLHGGGSTIASNWSRILPELAKNHQVIAVELQAHGHTADIDRPLSFEQDADDVAALLKQLHIEKADIMGFSNGGTTTLQIGIRHPELVNKLILASALYKREGMMQGFFEGMEHASFDQMPQPLKDAYLKANPDPKGLDAMFHRDVARMVGFKDISDEQIKNIQAPALVINGDKDAVLAEHAFKLSRILPHAELAILPGGHGDYIGEICAPDRNSKIPDLVVAMIEKFLKN</sequence>
<dbReference type="GO" id="GO:0004806">
    <property type="term" value="F:triacylglycerol lipase activity"/>
    <property type="evidence" value="ECO:0007669"/>
    <property type="project" value="TreeGrafter"/>
</dbReference>
<dbReference type="PANTHER" id="PTHR43433:SF5">
    <property type="entry name" value="AB HYDROLASE-1 DOMAIN-CONTAINING PROTEIN"/>
    <property type="match status" value="1"/>
</dbReference>
<name>A0A1G7LW28_CHIFI</name>
<dbReference type="EMBL" id="FNBN01000002">
    <property type="protein sequence ID" value="SDF53653.1"/>
    <property type="molecule type" value="Genomic_DNA"/>
</dbReference>
<evidence type="ECO:0000313" key="3">
    <source>
        <dbReference type="EMBL" id="SDF53653.1"/>
    </source>
</evidence>
<feature type="signal peptide" evidence="1">
    <location>
        <begin position="1"/>
        <end position="21"/>
    </location>
</feature>
<evidence type="ECO:0000256" key="1">
    <source>
        <dbReference type="SAM" id="SignalP"/>
    </source>
</evidence>
<dbReference type="Gene3D" id="3.40.50.1820">
    <property type="entry name" value="alpha/beta hydrolase"/>
    <property type="match status" value="1"/>
</dbReference>
<keyword evidence="1" id="KW-0732">Signal</keyword>
<evidence type="ECO:0000259" key="2">
    <source>
        <dbReference type="Pfam" id="PF00561"/>
    </source>
</evidence>
<organism evidence="3 4">
    <name type="scientific">Chitinophaga filiformis</name>
    <name type="common">Myxococcus filiformis</name>
    <name type="synonym">Flexibacter filiformis</name>
    <dbReference type="NCBI Taxonomy" id="104663"/>
    <lineage>
        <taxon>Bacteria</taxon>
        <taxon>Pseudomonadati</taxon>
        <taxon>Bacteroidota</taxon>
        <taxon>Chitinophagia</taxon>
        <taxon>Chitinophagales</taxon>
        <taxon>Chitinophagaceae</taxon>
        <taxon>Chitinophaga</taxon>
    </lineage>
</organism>
<dbReference type="OrthoDB" id="2247630at2"/>
<dbReference type="InterPro" id="IPR029058">
    <property type="entry name" value="AB_hydrolase_fold"/>
</dbReference>
<dbReference type="GO" id="GO:0046503">
    <property type="term" value="P:glycerolipid catabolic process"/>
    <property type="evidence" value="ECO:0007669"/>
    <property type="project" value="TreeGrafter"/>
</dbReference>
<feature type="domain" description="AB hydrolase-1" evidence="2">
    <location>
        <begin position="46"/>
        <end position="144"/>
    </location>
</feature>
<dbReference type="SUPFAM" id="SSF53474">
    <property type="entry name" value="alpha/beta-Hydrolases"/>
    <property type="match status" value="1"/>
</dbReference>
<gene>
    <name evidence="3" type="ORF">SAMN04488121_102207</name>
</gene>
<dbReference type="PRINTS" id="PR00111">
    <property type="entry name" value="ABHYDROLASE"/>
</dbReference>